<sequence>MPLQRSPSPATPAEAHAEAEALVQRGKERYAAAKAIRKSMQEKLANGLRLHARDEASDSSSDDEGDGEEEAGEGRGDGRAGTRRGGKRKRRDDENWGGSGDEEARGPSTSKRRGRDRGPREEPGLAWALAYLEGDLEWGAEKQALAQIAADTLHDVAKIARFSERHGRHGEWARPP</sequence>
<evidence type="ECO:0000313" key="1">
    <source>
        <dbReference type="EMBL" id="KAI0061568.1"/>
    </source>
</evidence>
<protein>
    <submittedName>
        <fullName evidence="1">Uncharacterized protein</fullName>
    </submittedName>
</protein>
<proteinExistence type="predicted"/>
<comment type="caution">
    <text evidence="1">The sequence shown here is derived from an EMBL/GenBank/DDBJ whole genome shotgun (WGS) entry which is preliminary data.</text>
</comment>
<name>A0ACB8T0E1_9AGAM</name>
<gene>
    <name evidence="1" type="ORF">BV25DRAFT_1916915</name>
</gene>
<dbReference type="EMBL" id="MU277212">
    <property type="protein sequence ID" value="KAI0061568.1"/>
    <property type="molecule type" value="Genomic_DNA"/>
</dbReference>
<dbReference type="Proteomes" id="UP000814140">
    <property type="component" value="Unassembled WGS sequence"/>
</dbReference>
<keyword evidence="2" id="KW-1185">Reference proteome</keyword>
<reference evidence="1" key="2">
    <citation type="journal article" date="2022" name="New Phytol.">
        <title>Evolutionary transition to the ectomycorrhizal habit in the genomes of a hyperdiverse lineage of mushroom-forming fungi.</title>
        <authorList>
            <person name="Looney B."/>
            <person name="Miyauchi S."/>
            <person name="Morin E."/>
            <person name="Drula E."/>
            <person name="Courty P.E."/>
            <person name="Kohler A."/>
            <person name="Kuo A."/>
            <person name="LaButti K."/>
            <person name="Pangilinan J."/>
            <person name="Lipzen A."/>
            <person name="Riley R."/>
            <person name="Andreopoulos W."/>
            <person name="He G."/>
            <person name="Johnson J."/>
            <person name="Nolan M."/>
            <person name="Tritt A."/>
            <person name="Barry K.W."/>
            <person name="Grigoriev I.V."/>
            <person name="Nagy L.G."/>
            <person name="Hibbett D."/>
            <person name="Henrissat B."/>
            <person name="Matheny P.B."/>
            <person name="Labbe J."/>
            <person name="Martin F.M."/>
        </authorList>
    </citation>
    <scope>NUCLEOTIDE SEQUENCE</scope>
    <source>
        <strain evidence="1">HHB10654</strain>
    </source>
</reference>
<accession>A0ACB8T0E1</accession>
<organism evidence="1 2">
    <name type="scientific">Artomyces pyxidatus</name>
    <dbReference type="NCBI Taxonomy" id="48021"/>
    <lineage>
        <taxon>Eukaryota</taxon>
        <taxon>Fungi</taxon>
        <taxon>Dikarya</taxon>
        <taxon>Basidiomycota</taxon>
        <taxon>Agaricomycotina</taxon>
        <taxon>Agaricomycetes</taxon>
        <taxon>Russulales</taxon>
        <taxon>Auriscalpiaceae</taxon>
        <taxon>Artomyces</taxon>
    </lineage>
</organism>
<evidence type="ECO:0000313" key="2">
    <source>
        <dbReference type="Proteomes" id="UP000814140"/>
    </source>
</evidence>
<reference evidence="1" key="1">
    <citation type="submission" date="2021-03" db="EMBL/GenBank/DDBJ databases">
        <authorList>
            <consortium name="DOE Joint Genome Institute"/>
            <person name="Ahrendt S."/>
            <person name="Looney B.P."/>
            <person name="Miyauchi S."/>
            <person name="Morin E."/>
            <person name="Drula E."/>
            <person name="Courty P.E."/>
            <person name="Chicoki N."/>
            <person name="Fauchery L."/>
            <person name="Kohler A."/>
            <person name="Kuo A."/>
            <person name="Labutti K."/>
            <person name="Pangilinan J."/>
            <person name="Lipzen A."/>
            <person name="Riley R."/>
            <person name="Andreopoulos W."/>
            <person name="He G."/>
            <person name="Johnson J."/>
            <person name="Barry K.W."/>
            <person name="Grigoriev I.V."/>
            <person name="Nagy L."/>
            <person name="Hibbett D."/>
            <person name="Henrissat B."/>
            <person name="Matheny P.B."/>
            <person name="Labbe J."/>
            <person name="Martin F."/>
        </authorList>
    </citation>
    <scope>NUCLEOTIDE SEQUENCE</scope>
    <source>
        <strain evidence="1">HHB10654</strain>
    </source>
</reference>